<evidence type="ECO:0000256" key="5">
    <source>
        <dbReference type="SAM" id="Phobius"/>
    </source>
</evidence>
<evidence type="ECO:0000313" key="7">
    <source>
        <dbReference type="Proteomes" id="UP000199727"/>
    </source>
</evidence>
<feature type="transmembrane region" description="Helical" evidence="5">
    <location>
        <begin position="131"/>
        <end position="152"/>
    </location>
</feature>
<feature type="transmembrane region" description="Helical" evidence="5">
    <location>
        <begin position="60"/>
        <end position="77"/>
    </location>
</feature>
<keyword evidence="2 5" id="KW-0812">Transmembrane</keyword>
<dbReference type="InterPro" id="IPR007568">
    <property type="entry name" value="RTA1"/>
</dbReference>
<accession>A0A854Q327</accession>
<evidence type="ECO:0000256" key="1">
    <source>
        <dbReference type="ARBA" id="ARBA00004141"/>
    </source>
</evidence>
<feature type="transmembrane region" description="Helical" evidence="5">
    <location>
        <begin position="220"/>
        <end position="240"/>
    </location>
</feature>
<keyword evidence="4 5" id="KW-0472">Membrane</keyword>
<dbReference type="PANTHER" id="PTHR31465">
    <property type="entry name" value="PROTEIN RTA1-RELATED"/>
    <property type="match status" value="1"/>
</dbReference>
<organism evidence="6 7">
    <name type="scientific">Cryptococcus neoformans Tu259-1</name>
    <dbReference type="NCBI Taxonomy" id="1230072"/>
    <lineage>
        <taxon>Eukaryota</taxon>
        <taxon>Fungi</taxon>
        <taxon>Dikarya</taxon>
        <taxon>Basidiomycota</taxon>
        <taxon>Agaricomycotina</taxon>
        <taxon>Tremellomycetes</taxon>
        <taxon>Tremellales</taxon>
        <taxon>Cryptococcaceae</taxon>
        <taxon>Cryptococcus</taxon>
        <taxon>Cryptococcus neoformans species complex</taxon>
    </lineage>
</organism>
<dbReference type="Proteomes" id="UP000199727">
    <property type="component" value="Unassembled WGS sequence"/>
</dbReference>
<dbReference type="EMBL" id="AMKT01000098">
    <property type="protein sequence ID" value="OXG11435.1"/>
    <property type="molecule type" value="Genomic_DNA"/>
</dbReference>
<feature type="transmembrane region" description="Helical" evidence="5">
    <location>
        <begin position="172"/>
        <end position="199"/>
    </location>
</feature>
<dbReference type="GO" id="GO:0016020">
    <property type="term" value="C:membrane"/>
    <property type="evidence" value="ECO:0007669"/>
    <property type="project" value="UniProtKB-SubCell"/>
</dbReference>
<keyword evidence="3 5" id="KW-1133">Transmembrane helix</keyword>
<feature type="transmembrane region" description="Helical" evidence="5">
    <location>
        <begin position="27"/>
        <end position="48"/>
    </location>
</feature>
<dbReference type="OrthoDB" id="3358017at2759"/>
<evidence type="ECO:0000313" key="6">
    <source>
        <dbReference type="EMBL" id="OXG11435.1"/>
    </source>
</evidence>
<evidence type="ECO:0008006" key="8">
    <source>
        <dbReference type="Google" id="ProtNLM"/>
    </source>
</evidence>
<gene>
    <name evidence="6" type="ORF">C361_06540</name>
</gene>
<feature type="transmembrane region" description="Helical" evidence="5">
    <location>
        <begin position="260"/>
        <end position="279"/>
    </location>
</feature>
<dbReference type="AlphaFoldDB" id="A0A854Q327"/>
<dbReference type="Pfam" id="PF04479">
    <property type="entry name" value="RTA1"/>
    <property type="match status" value="1"/>
</dbReference>
<dbReference type="PANTHER" id="PTHR31465:SF1">
    <property type="entry name" value="PROTEIN RTA1-RELATED"/>
    <property type="match status" value="1"/>
</dbReference>
<sequence length="326" mass="36030">MGYTGPIINPPYPGDAAFWNYGYVPSLALGVIGVITFIAVAGPQFWYFVKIRGTRSVHGLLFFSAVIEALGHGARLYTHRKPFGGMSFLIGIFLIQIATVLITASIYKSVQRVIKYTPEGRHMSPMRPRSMLTLFIILDVVWNLMQIAGQYFCASAQGADYTGDSSMFSLGLSTLIFLAGNVLQVITLIIVSIFIFVIYRRSSRILNAAANASKDLTQYPSIHSALIQIFITVGLFFLRLIMRIAEGAQGAYEYVATHEVFFGVFEYLPILIIITLWAARPLYKFLPLDHALGCSENGEIDVERTAELNRNASTSGAISEVDDDKA</sequence>
<evidence type="ECO:0000256" key="4">
    <source>
        <dbReference type="ARBA" id="ARBA00023136"/>
    </source>
</evidence>
<name>A0A854Q327_CRYNE</name>
<proteinExistence type="predicted"/>
<evidence type="ECO:0000256" key="2">
    <source>
        <dbReference type="ARBA" id="ARBA00022692"/>
    </source>
</evidence>
<reference evidence="6 7" key="1">
    <citation type="submission" date="2017-06" db="EMBL/GenBank/DDBJ databases">
        <title>Global population genomics of the pathogenic fungus Cryptococcus neoformans var. grubii.</title>
        <authorList>
            <person name="Cuomo C."/>
            <person name="Litvintseva A."/>
            <person name="Chen Y."/>
            <person name="Young S."/>
            <person name="Zeng Q."/>
            <person name="Chapman S."/>
            <person name="Gujja S."/>
            <person name="Saif S."/>
            <person name="Birren B."/>
        </authorList>
    </citation>
    <scope>NUCLEOTIDE SEQUENCE [LARGE SCALE GENOMIC DNA]</scope>
    <source>
        <strain evidence="6 7">Tu259-1</strain>
    </source>
</reference>
<feature type="transmembrane region" description="Helical" evidence="5">
    <location>
        <begin position="83"/>
        <end position="110"/>
    </location>
</feature>
<protein>
    <recommendedName>
        <fullName evidence="8">RTA1-domain-containing protein</fullName>
    </recommendedName>
</protein>
<comment type="subcellular location">
    <subcellularLocation>
        <location evidence="1">Membrane</location>
        <topology evidence="1">Multi-pass membrane protein</topology>
    </subcellularLocation>
</comment>
<evidence type="ECO:0000256" key="3">
    <source>
        <dbReference type="ARBA" id="ARBA00022989"/>
    </source>
</evidence>
<comment type="caution">
    <text evidence="6">The sequence shown here is derived from an EMBL/GenBank/DDBJ whole genome shotgun (WGS) entry which is preliminary data.</text>
</comment>